<dbReference type="InterPro" id="IPR040170">
    <property type="entry name" value="Cytosol_ACT"/>
</dbReference>
<evidence type="ECO:0000256" key="1">
    <source>
        <dbReference type="ARBA" id="ARBA00010458"/>
    </source>
</evidence>
<evidence type="ECO:0000256" key="2">
    <source>
        <dbReference type="ARBA" id="ARBA00022801"/>
    </source>
</evidence>
<evidence type="ECO:0000256" key="3">
    <source>
        <dbReference type="PROSITE-ProRule" id="PRU01106"/>
    </source>
</evidence>
<dbReference type="PROSITE" id="PS51770">
    <property type="entry name" value="HOTDOG_ACOT"/>
    <property type="match status" value="1"/>
</dbReference>
<dbReference type="EMBL" id="BSPD01000103">
    <property type="protein sequence ID" value="GLS28249.1"/>
    <property type="molecule type" value="Genomic_DNA"/>
</dbReference>
<evidence type="ECO:0000313" key="6">
    <source>
        <dbReference type="Proteomes" id="UP001156870"/>
    </source>
</evidence>
<organism evidence="5 6">
    <name type="scientific">Marinibactrum halimedae</name>
    <dbReference type="NCBI Taxonomy" id="1444977"/>
    <lineage>
        <taxon>Bacteria</taxon>
        <taxon>Pseudomonadati</taxon>
        <taxon>Pseudomonadota</taxon>
        <taxon>Gammaproteobacteria</taxon>
        <taxon>Cellvibrionales</taxon>
        <taxon>Cellvibrionaceae</taxon>
        <taxon>Marinibactrum</taxon>
    </lineage>
</organism>
<dbReference type="SUPFAM" id="SSF54637">
    <property type="entry name" value="Thioesterase/thiol ester dehydrase-isomerase"/>
    <property type="match status" value="1"/>
</dbReference>
<reference evidence="5 6" key="1">
    <citation type="journal article" date="2014" name="Int. J. Syst. Evol. Microbiol.">
        <title>Complete genome sequence of Corynebacterium casei LMG S-19264T (=DSM 44701T), isolated from a smear-ripened cheese.</title>
        <authorList>
            <consortium name="US DOE Joint Genome Institute (JGI-PGF)"/>
            <person name="Walter F."/>
            <person name="Albersmeier A."/>
            <person name="Kalinowski J."/>
            <person name="Ruckert C."/>
        </authorList>
    </citation>
    <scope>NUCLEOTIDE SEQUENCE [LARGE SCALE GENOMIC DNA]</scope>
    <source>
        <strain evidence="5 6">NBRC 110095</strain>
    </source>
</reference>
<evidence type="ECO:0000259" key="4">
    <source>
        <dbReference type="PROSITE" id="PS51770"/>
    </source>
</evidence>
<comment type="similarity">
    <text evidence="1">Belongs to the acyl coenzyme A hydrolase family.</text>
</comment>
<comment type="caution">
    <text evidence="5">The sequence shown here is derived from an EMBL/GenBank/DDBJ whole genome shotgun (WGS) entry which is preliminary data.</text>
</comment>
<dbReference type="GO" id="GO:0005829">
    <property type="term" value="C:cytosol"/>
    <property type="evidence" value="ECO:0007669"/>
    <property type="project" value="TreeGrafter"/>
</dbReference>
<gene>
    <name evidence="5" type="ORF">GCM10007877_39680</name>
</gene>
<dbReference type="GO" id="GO:0009062">
    <property type="term" value="P:fatty acid catabolic process"/>
    <property type="evidence" value="ECO:0007669"/>
    <property type="project" value="TreeGrafter"/>
</dbReference>
<name>A0AA37WNM8_9GAMM</name>
<dbReference type="CDD" id="cd03442">
    <property type="entry name" value="BFIT_BACH"/>
    <property type="match status" value="1"/>
</dbReference>
<accession>A0AA37WNM8</accession>
<dbReference type="GO" id="GO:0052816">
    <property type="term" value="F:long-chain fatty acyl-CoA hydrolase activity"/>
    <property type="evidence" value="ECO:0007669"/>
    <property type="project" value="TreeGrafter"/>
</dbReference>
<dbReference type="InterPro" id="IPR033120">
    <property type="entry name" value="HOTDOG_ACOT"/>
</dbReference>
<dbReference type="InterPro" id="IPR006683">
    <property type="entry name" value="Thioestr_dom"/>
</dbReference>
<feature type="domain" description="HotDog ACOT-type" evidence="4">
    <location>
        <begin position="14"/>
        <end position="126"/>
    </location>
</feature>
<dbReference type="Proteomes" id="UP001156870">
    <property type="component" value="Unassembled WGS sequence"/>
</dbReference>
<evidence type="ECO:0000313" key="5">
    <source>
        <dbReference type="EMBL" id="GLS28249.1"/>
    </source>
</evidence>
<dbReference type="Pfam" id="PF03061">
    <property type="entry name" value="4HBT"/>
    <property type="match status" value="1"/>
</dbReference>
<proteinExistence type="inferred from homology"/>
<sequence>MSPSYNDMDDDPQPTGTLALQTLSMPVDTNPNGDIFAGWLLSQMDIAGAIIAQEVAKGRVTTVAVGSMAFLRPVPVGAQVSCYVETLETGRSSITTLVEVWQKEIATGAMAKITEGEFVYVAIDSNGRTRPINCG</sequence>
<keyword evidence="6" id="KW-1185">Reference proteome</keyword>
<dbReference type="InterPro" id="IPR029069">
    <property type="entry name" value="HotDog_dom_sf"/>
</dbReference>
<keyword evidence="2 3" id="KW-0378">Hydrolase</keyword>
<dbReference type="PANTHER" id="PTHR11049">
    <property type="entry name" value="ACYL COENZYME A THIOESTER HYDROLASE"/>
    <property type="match status" value="1"/>
</dbReference>
<protein>
    <submittedName>
        <fullName evidence="5">Acyl-CoA thioesterase</fullName>
    </submittedName>
</protein>
<dbReference type="GO" id="GO:0006637">
    <property type="term" value="P:acyl-CoA metabolic process"/>
    <property type="evidence" value="ECO:0007669"/>
    <property type="project" value="TreeGrafter"/>
</dbReference>
<dbReference type="PANTHER" id="PTHR11049:SF5">
    <property type="entry name" value="ACYL-COA THIOESTER HYDROLASE YCIA"/>
    <property type="match status" value="1"/>
</dbReference>
<dbReference type="AlphaFoldDB" id="A0AA37WNM8"/>
<dbReference type="Gene3D" id="3.10.129.10">
    <property type="entry name" value="Hotdog Thioesterase"/>
    <property type="match status" value="1"/>
</dbReference>
<dbReference type="RefSeq" id="WP_232594573.1">
    <property type="nucleotide sequence ID" value="NZ_BSPD01000103.1"/>
</dbReference>